<name>A0AAD3TZC6_9TREE</name>
<reference evidence="2" key="2">
    <citation type="submission" date="2023-06" db="EMBL/GenBank/DDBJ databases">
        <authorList>
            <person name="Kobayashi Y."/>
            <person name="Kayamori A."/>
            <person name="Aoki K."/>
            <person name="Shiwa Y."/>
            <person name="Fujita N."/>
            <person name="Sugita T."/>
            <person name="Iwasaki W."/>
            <person name="Tanaka N."/>
            <person name="Takashima M."/>
        </authorList>
    </citation>
    <scope>NUCLEOTIDE SEQUENCE</scope>
    <source>
        <strain evidence="2">HIS016</strain>
    </source>
</reference>
<dbReference type="AlphaFoldDB" id="A0AAD3TZC6"/>
<reference evidence="2" key="1">
    <citation type="journal article" date="2023" name="BMC Genomics">
        <title>Chromosome-level genome assemblies of Cutaneotrichosporon spp. (Trichosporonales, Basidiomycota) reveal imbalanced evolution between nucleotide sequences and chromosome synteny.</title>
        <authorList>
            <person name="Kobayashi Y."/>
            <person name="Kayamori A."/>
            <person name="Aoki K."/>
            <person name="Shiwa Y."/>
            <person name="Matsutani M."/>
            <person name="Fujita N."/>
            <person name="Sugita T."/>
            <person name="Iwasaki W."/>
            <person name="Tanaka N."/>
            <person name="Takashima M."/>
        </authorList>
    </citation>
    <scope>NUCLEOTIDE SEQUENCE</scope>
    <source>
        <strain evidence="2">HIS016</strain>
    </source>
</reference>
<gene>
    <name evidence="2" type="ORF">CspeluHIS016_0702750</name>
</gene>
<organism evidence="2 3">
    <name type="scientific">Cutaneotrichosporon spelunceum</name>
    <dbReference type="NCBI Taxonomy" id="1672016"/>
    <lineage>
        <taxon>Eukaryota</taxon>
        <taxon>Fungi</taxon>
        <taxon>Dikarya</taxon>
        <taxon>Basidiomycota</taxon>
        <taxon>Agaricomycotina</taxon>
        <taxon>Tremellomycetes</taxon>
        <taxon>Trichosporonales</taxon>
        <taxon>Trichosporonaceae</taxon>
        <taxon>Cutaneotrichosporon</taxon>
    </lineage>
</organism>
<comment type="caution">
    <text evidence="2">The sequence shown here is derived from an EMBL/GenBank/DDBJ whole genome shotgun (WGS) entry which is preliminary data.</text>
</comment>
<dbReference type="Proteomes" id="UP001222932">
    <property type="component" value="Unassembled WGS sequence"/>
</dbReference>
<dbReference type="EMBL" id="BTCM01000007">
    <property type="protein sequence ID" value="GMK59260.1"/>
    <property type="molecule type" value="Genomic_DNA"/>
</dbReference>
<feature type="compositionally biased region" description="Pro residues" evidence="1">
    <location>
        <begin position="47"/>
        <end position="65"/>
    </location>
</feature>
<proteinExistence type="predicted"/>
<evidence type="ECO:0000256" key="1">
    <source>
        <dbReference type="SAM" id="MobiDB-lite"/>
    </source>
</evidence>
<keyword evidence="3" id="KW-1185">Reference proteome</keyword>
<feature type="region of interest" description="Disordered" evidence="1">
    <location>
        <begin position="1"/>
        <end position="85"/>
    </location>
</feature>
<sequence>MDRPRLGSSRRWSPPPMSPRFERLPSLSDYSQPPSSATYAPRHWEAPPSPRPLPPAYPKGSPPPRPKPKTETDGNTVTLRSKDPEQIAMPTAISGRVHKLERIVNAILNCVDGLENSSALAEWRQTYQQAASPPGVHANLEVPVSASPATSGGTAALSGALGCETRYIRPKPEGDLAAITMDLHESGGRAVSMKRHRGC</sequence>
<evidence type="ECO:0000313" key="2">
    <source>
        <dbReference type="EMBL" id="GMK59260.1"/>
    </source>
</evidence>
<accession>A0AAD3TZC6</accession>
<feature type="compositionally biased region" description="Polar residues" evidence="1">
    <location>
        <begin position="28"/>
        <end position="38"/>
    </location>
</feature>
<protein>
    <submittedName>
        <fullName evidence="2">Uncharacterized protein</fullName>
    </submittedName>
</protein>
<evidence type="ECO:0000313" key="3">
    <source>
        <dbReference type="Proteomes" id="UP001222932"/>
    </source>
</evidence>